<reference evidence="1 2" key="1">
    <citation type="journal article" date="2017" name="BMC Genomics">
        <title>Genomic characterization of two novel pathogenic avipoxviruses isolated from pacific shearwaters (Ardenna spp.).</title>
        <authorList>
            <person name="Sarker S."/>
            <person name="Das S."/>
            <person name="Lavers J.L."/>
            <person name="Hutton I."/>
            <person name="Helbig K."/>
            <person name="Imbery J."/>
            <person name="Upton C."/>
            <person name="Raidal S.R."/>
        </authorList>
    </citation>
    <scope>NUCLEOTIDE SEQUENCE [LARGE SCALE GENOMIC DNA]</scope>
    <source>
        <strain evidence="1 2">SWPV-1</strain>
    </source>
</reference>
<dbReference type="PIRSF" id="PIRSF003698">
    <property type="entry name" value="VAC_C10L"/>
    <property type="match status" value="1"/>
</dbReference>
<dbReference type="InterPro" id="IPR005004">
    <property type="entry name" value="Poxvirus_C4/C10"/>
</dbReference>
<sequence length="411" mass="48018">MDLICYKNNLPRIRTFTKDHFRNFKDIMIKEIETNYMDLDSSEGEKLDTENCKAKKIVYRSLCKEVTSKLEILIYSVLRSIATTVYVDDEVSVITYEEGDYLSKNKSSEQDICKNTLCMCMLLSLQDAEEGGEFRMYTDEGNCLIISSDVLFDKFILHECTRVIDGKKCIAIFDIIVKLKNEEGNLNAVTYMDNDLHLYSDKENKTFCYCEIEFIKSSLHSEHFFVGVIINKNGKCILIHTNFEISSCDTIIFNSFKELSLYIFNDECDEVNVDHIDDTIWSSYDDSDLLLPNDKKLFKALMETDKKENTSYCEIELSQSYEEYTDKLTLHCIIGTYYFNLPNRKTIIDYMINNFIDNNNVADWKELSDTHKRYILSWTPYKELFYMAISPCENDEFNSNTEESDSSESEN</sequence>
<evidence type="ECO:0000313" key="1">
    <source>
        <dbReference type="EMBL" id="ARF02645.1"/>
    </source>
</evidence>
<dbReference type="Gene3D" id="2.60.120.620">
    <property type="entry name" value="q2cbj1_9rhob like domain"/>
    <property type="match status" value="1"/>
</dbReference>
<accession>A0A1V0S7N6</accession>
<protein>
    <submittedName>
        <fullName evidence="1">SWPV1-028</fullName>
    </submittedName>
</protein>
<proteinExistence type="predicted"/>
<gene>
    <name evidence="1" type="primary">SWPV1-028</name>
</gene>
<dbReference type="EMBL" id="KX857216">
    <property type="protein sequence ID" value="ARF02645.1"/>
    <property type="molecule type" value="Genomic_DNA"/>
</dbReference>
<name>A0A1V0S7N6_CNPV</name>
<dbReference type="Proteomes" id="UP000315116">
    <property type="component" value="Segment"/>
</dbReference>
<dbReference type="Pfam" id="PF03336">
    <property type="entry name" value="Pox_C4_C10"/>
    <property type="match status" value="1"/>
</dbReference>
<evidence type="ECO:0000313" key="2">
    <source>
        <dbReference type="Proteomes" id="UP000315116"/>
    </source>
</evidence>
<organism evidence="1 2">
    <name type="scientific">Shearwaterpox virus</name>
    <dbReference type="NCBI Taxonomy" id="1974596"/>
    <lineage>
        <taxon>Viruses</taxon>
        <taxon>Varidnaviria</taxon>
        <taxon>Bamfordvirae</taxon>
        <taxon>Nucleocytoviricota</taxon>
        <taxon>Pokkesviricetes</taxon>
        <taxon>Chitovirales</taxon>
        <taxon>Poxviridae</taxon>
        <taxon>Chordopoxvirinae</taxon>
        <taxon>Avipoxvirus</taxon>
        <taxon>Avipoxvirus canarypox</taxon>
        <taxon>Canarypox virus</taxon>
    </lineage>
</organism>